<feature type="compositionally biased region" description="Basic and acidic residues" evidence="1">
    <location>
        <begin position="26"/>
        <end position="41"/>
    </location>
</feature>
<comment type="caution">
    <text evidence="2">The sequence shown here is derived from an EMBL/GenBank/DDBJ whole genome shotgun (WGS) entry which is preliminary data.</text>
</comment>
<sequence>MRCQQPGLWHRAARQRGSGATPAALPHREMGLGDSYRHFEDDPPVGPLRDRPGMRPLQLPAVVCMVGRDPLSATISFMR</sequence>
<dbReference type="AlphaFoldDB" id="A0AAV7L033"/>
<protein>
    <submittedName>
        <fullName evidence="2">Uncharacterized protein</fullName>
    </submittedName>
</protein>
<evidence type="ECO:0000256" key="1">
    <source>
        <dbReference type="SAM" id="MobiDB-lite"/>
    </source>
</evidence>
<proteinExistence type="predicted"/>
<dbReference type="Proteomes" id="UP001066276">
    <property type="component" value="Chromosome 12"/>
</dbReference>
<accession>A0AAV7L033</accession>
<keyword evidence="3" id="KW-1185">Reference proteome</keyword>
<evidence type="ECO:0000313" key="3">
    <source>
        <dbReference type="Proteomes" id="UP001066276"/>
    </source>
</evidence>
<name>A0AAV7L033_PLEWA</name>
<reference evidence="2" key="1">
    <citation type="journal article" date="2022" name="bioRxiv">
        <title>Sequencing and chromosome-scale assembly of the giantPleurodeles waltlgenome.</title>
        <authorList>
            <person name="Brown T."/>
            <person name="Elewa A."/>
            <person name="Iarovenko S."/>
            <person name="Subramanian E."/>
            <person name="Araus A.J."/>
            <person name="Petzold A."/>
            <person name="Susuki M."/>
            <person name="Suzuki K.-i.T."/>
            <person name="Hayashi T."/>
            <person name="Toyoda A."/>
            <person name="Oliveira C."/>
            <person name="Osipova E."/>
            <person name="Leigh N.D."/>
            <person name="Simon A."/>
            <person name="Yun M.H."/>
        </authorList>
    </citation>
    <scope>NUCLEOTIDE SEQUENCE</scope>
    <source>
        <strain evidence="2">20211129_DDA</strain>
        <tissue evidence="2">Liver</tissue>
    </source>
</reference>
<feature type="region of interest" description="Disordered" evidence="1">
    <location>
        <begin position="1"/>
        <end position="54"/>
    </location>
</feature>
<dbReference type="EMBL" id="JANPWB010000016">
    <property type="protein sequence ID" value="KAJ1083984.1"/>
    <property type="molecule type" value="Genomic_DNA"/>
</dbReference>
<organism evidence="2 3">
    <name type="scientific">Pleurodeles waltl</name>
    <name type="common">Iberian ribbed newt</name>
    <dbReference type="NCBI Taxonomy" id="8319"/>
    <lineage>
        <taxon>Eukaryota</taxon>
        <taxon>Metazoa</taxon>
        <taxon>Chordata</taxon>
        <taxon>Craniata</taxon>
        <taxon>Vertebrata</taxon>
        <taxon>Euteleostomi</taxon>
        <taxon>Amphibia</taxon>
        <taxon>Batrachia</taxon>
        <taxon>Caudata</taxon>
        <taxon>Salamandroidea</taxon>
        <taxon>Salamandridae</taxon>
        <taxon>Pleurodelinae</taxon>
        <taxon>Pleurodeles</taxon>
    </lineage>
</organism>
<evidence type="ECO:0000313" key="2">
    <source>
        <dbReference type="EMBL" id="KAJ1083984.1"/>
    </source>
</evidence>
<gene>
    <name evidence="2" type="ORF">NDU88_004139</name>
</gene>